<evidence type="ECO:0000313" key="2">
    <source>
        <dbReference type="Proteomes" id="UP001062846"/>
    </source>
</evidence>
<dbReference type="Proteomes" id="UP001062846">
    <property type="component" value="Chromosome 5"/>
</dbReference>
<comment type="caution">
    <text evidence="1">The sequence shown here is derived from an EMBL/GenBank/DDBJ whole genome shotgun (WGS) entry which is preliminary data.</text>
</comment>
<dbReference type="EMBL" id="CM046392">
    <property type="protein sequence ID" value="KAI8556266.1"/>
    <property type="molecule type" value="Genomic_DNA"/>
</dbReference>
<sequence length="825" mass="94817">MAEADLYTIVKVARNEDLTEQIGRDRYFDLVDHNKVRSFRIKRLMPFNLFKEVVAKEFGIPVQFQRFWLWAKRENNTYRPDRPVKPRQEAKPVGHLREATNKMNVAELNLFLEVELGQGLRPIPPPVKRAEDILLFFKFYDPLKEELRYVGRLYVKARGKPVDFLAKINGLAGFAPDEDIQLFELEDGDIVCFQKSPQVESSRQCEHPDVPSFLKYVHHHQGVCVVSMEKVIKPEHHIKYGCRISSEPKPTERGQGTNSGGSTTQTHSANVPDGKVRFLAYWVSSKASLLLGRIHSTHKDTFTKFPMKGQKLQTVLLESFASFVESMSTTKVNEVQEDVLRQAILSIEDFEQVGLELSWLKKRLEEAKKANKHAESLVYVDLCEAALKVGRAKVARDEDLMEQIGRDKYFDLVDHNKVRSFRIKRQMPFNLFKEEVAKVFGIPVQFQRFWLWAKRLNNTYRPARHLTPQQEARPVGHLREATNKVKVAELNLFLEVELGQGLRPIPPPVKSAEDILLFFKLYDPLKEELSYVGRLYVKASGMPMEILAKINGLAGFAPDEDIELFEEIKYEPDLMCEVVNKMVTFRDSELEDGDIICFQKSSQAECCGQFEHPDAPSFLDFVDYYQIKPEHYRKRRRLISSEPEPTERSRGTISGGSTTQTHSANAPAGKIRFLAYWVSSEASLLLEKILNIHKDTYTNFSMKDENLQTVLLESFAAFIETMSTTKVYEVQEEVLRRATVSVKDFELVGLELSWMKKRLETAKKVNKCTESRIYVDLCETALKVGRAKVRELEEGLVKAKAELEDWSTDLPNSLAANDYLLRDVV</sequence>
<evidence type="ECO:0000313" key="1">
    <source>
        <dbReference type="EMBL" id="KAI8556266.1"/>
    </source>
</evidence>
<protein>
    <submittedName>
        <fullName evidence="1">Uncharacterized protein</fullName>
    </submittedName>
</protein>
<organism evidence="1 2">
    <name type="scientific">Rhododendron molle</name>
    <name type="common">Chinese azalea</name>
    <name type="synonym">Azalea mollis</name>
    <dbReference type="NCBI Taxonomy" id="49168"/>
    <lineage>
        <taxon>Eukaryota</taxon>
        <taxon>Viridiplantae</taxon>
        <taxon>Streptophyta</taxon>
        <taxon>Embryophyta</taxon>
        <taxon>Tracheophyta</taxon>
        <taxon>Spermatophyta</taxon>
        <taxon>Magnoliopsida</taxon>
        <taxon>eudicotyledons</taxon>
        <taxon>Gunneridae</taxon>
        <taxon>Pentapetalae</taxon>
        <taxon>asterids</taxon>
        <taxon>Ericales</taxon>
        <taxon>Ericaceae</taxon>
        <taxon>Ericoideae</taxon>
        <taxon>Rhodoreae</taxon>
        <taxon>Rhododendron</taxon>
    </lineage>
</organism>
<proteinExistence type="predicted"/>
<reference evidence="1" key="1">
    <citation type="submission" date="2022-02" db="EMBL/GenBank/DDBJ databases">
        <title>Plant Genome Project.</title>
        <authorList>
            <person name="Zhang R.-G."/>
        </authorList>
    </citation>
    <scope>NUCLEOTIDE SEQUENCE</scope>
    <source>
        <strain evidence="1">AT1</strain>
    </source>
</reference>
<gene>
    <name evidence="1" type="ORF">RHMOL_Rhmol05G0239600</name>
</gene>
<accession>A0ACC0NTL5</accession>
<name>A0ACC0NTL5_RHOML</name>
<keyword evidence="2" id="KW-1185">Reference proteome</keyword>